<evidence type="ECO:0000259" key="1">
    <source>
        <dbReference type="Pfam" id="PF00561"/>
    </source>
</evidence>
<dbReference type="PANTHER" id="PTHR37946">
    <property type="entry name" value="SLL1969 PROTEIN"/>
    <property type="match status" value="1"/>
</dbReference>
<keyword evidence="2" id="KW-0378">Hydrolase</keyword>
<organism evidence="2 3">
    <name type="scientific">Stakelama marina</name>
    <dbReference type="NCBI Taxonomy" id="2826939"/>
    <lineage>
        <taxon>Bacteria</taxon>
        <taxon>Pseudomonadati</taxon>
        <taxon>Pseudomonadota</taxon>
        <taxon>Alphaproteobacteria</taxon>
        <taxon>Sphingomonadales</taxon>
        <taxon>Sphingomonadaceae</taxon>
        <taxon>Stakelama</taxon>
    </lineage>
</organism>
<sequence length="260" mass="28479">MTGRISAGIERKVAILSRVADETRLLVRSFFGPSPVALDSLPRGEGGGHCLVLPGFMACDTSMLPLRQGLNFMGYRTHRWKQGRNRGVDAQTLERIDARIRYLQRKHEAPIVLIGWSLGGIIAREYAKYAPERVGAVITLGSPLAGDLRQLPIARIYEMIAGHRVDQPPVECSLTAKPPVPTVALYSRRDEVVPFAHAFCGEAAADHNIEVDCLHLGYPSDARVMRVIDDAIRCYCPEAAPRPAPVPDPARSPLVSTQIA</sequence>
<dbReference type="Proteomes" id="UP000676996">
    <property type="component" value="Unassembled WGS sequence"/>
</dbReference>
<comment type="caution">
    <text evidence="2">The sequence shown here is derived from an EMBL/GenBank/DDBJ whole genome shotgun (WGS) entry which is preliminary data.</text>
</comment>
<dbReference type="EMBL" id="JAGRQC010000003">
    <property type="protein sequence ID" value="MBR0553097.1"/>
    <property type="molecule type" value="Genomic_DNA"/>
</dbReference>
<dbReference type="RefSeq" id="WP_284054345.1">
    <property type="nucleotide sequence ID" value="NZ_JAGRQC010000003.1"/>
</dbReference>
<accession>A0A8T4IEM9</accession>
<name>A0A8T4IEM9_9SPHN</name>
<evidence type="ECO:0000313" key="3">
    <source>
        <dbReference type="Proteomes" id="UP000676996"/>
    </source>
</evidence>
<dbReference type="Pfam" id="PF00561">
    <property type="entry name" value="Abhydrolase_1"/>
    <property type="match status" value="1"/>
</dbReference>
<dbReference type="AlphaFoldDB" id="A0A8T4IEM9"/>
<reference evidence="2" key="1">
    <citation type="submission" date="2021-04" db="EMBL/GenBank/DDBJ databases">
        <title>Ouciella asimina sp. nov., isolated from the surface seawater in the hydrothermal field of Okinawa Trough.</title>
        <authorList>
            <person name="Shuang W."/>
        </authorList>
    </citation>
    <scope>NUCLEOTIDE SEQUENCE</scope>
    <source>
        <strain evidence="2">LXI357</strain>
    </source>
</reference>
<dbReference type="GO" id="GO:0016787">
    <property type="term" value="F:hydrolase activity"/>
    <property type="evidence" value="ECO:0007669"/>
    <property type="project" value="UniProtKB-KW"/>
</dbReference>
<evidence type="ECO:0000313" key="2">
    <source>
        <dbReference type="EMBL" id="MBR0553097.1"/>
    </source>
</evidence>
<protein>
    <submittedName>
        <fullName evidence="2">Alpha/beta fold hydrolase</fullName>
    </submittedName>
</protein>
<proteinExistence type="predicted"/>
<dbReference type="InterPro" id="IPR029058">
    <property type="entry name" value="AB_hydrolase_fold"/>
</dbReference>
<dbReference type="SUPFAM" id="SSF53474">
    <property type="entry name" value="alpha/beta-Hydrolases"/>
    <property type="match status" value="1"/>
</dbReference>
<keyword evidence="3" id="KW-1185">Reference proteome</keyword>
<gene>
    <name evidence="2" type="ORF">J7S20_11320</name>
</gene>
<feature type="domain" description="AB hydrolase-1" evidence="1">
    <location>
        <begin position="86"/>
        <end position="143"/>
    </location>
</feature>
<dbReference type="InterPro" id="IPR000073">
    <property type="entry name" value="AB_hydrolase_1"/>
</dbReference>
<dbReference type="Gene3D" id="3.40.50.1820">
    <property type="entry name" value="alpha/beta hydrolase"/>
    <property type="match status" value="1"/>
</dbReference>
<dbReference type="PANTHER" id="PTHR37946:SF1">
    <property type="entry name" value="SLL1969 PROTEIN"/>
    <property type="match status" value="1"/>
</dbReference>